<dbReference type="GO" id="GO:0006798">
    <property type="term" value="P:polyphosphate catabolic process"/>
    <property type="evidence" value="ECO:0007669"/>
    <property type="project" value="TreeGrafter"/>
</dbReference>
<name>A0A0H2RTC4_9AGAM</name>
<dbReference type="EMBL" id="KQ085932">
    <property type="protein sequence ID" value="KLO15265.1"/>
    <property type="molecule type" value="Genomic_DNA"/>
</dbReference>
<sequence>MATGFQDPFVRHTASYIVITFFLIFMLVMGLVDERGNVPGPLISFGGAETDSTINFPDFSRVIHTRTLTDSQLNFGTPNRRVIAVGDIHGKKDSFDELLDKLQYSSSSDLLMHTGDIIAKSPLKDSLAVLSYMTSNNVTGVRGNHDQAVIEWRGWIDRVLAMNGGRQWLEELEKFSASDLKEELKVLQGKKKGKKGEVLAEWKRIPKKWEFMDDHYHIAREMTQAQYAYLLSLPLVLHIPYLHTFLVHAGLLPLDPRRSVTSQRQPLSHIPHPTLSSNTDSAASIDAAFKSRNISALRTAQERSMLSDVPQNTDTWSVLNMRGIKSDNSVTKSTSKGEPWSDLWNSIIDRCDGYEDFWSLSDVDMLKAKKLPCYPSTIVYGHAASRNLDIKRWSKGLDTGCVYKRKLTALVLTPKSSNLSEFQASSSKVKFGGEGLANAHLVDVKC</sequence>
<dbReference type="PANTHER" id="PTHR42850">
    <property type="entry name" value="METALLOPHOSPHOESTERASE"/>
    <property type="match status" value="1"/>
</dbReference>
<dbReference type="GO" id="GO:0005737">
    <property type="term" value="C:cytoplasm"/>
    <property type="evidence" value="ECO:0007669"/>
    <property type="project" value="TreeGrafter"/>
</dbReference>
<dbReference type="SUPFAM" id="SSF56300">
    <property type="entry name" value="Metallo-dependent phosphatases"/>
    <property type="match status" value="1"/>
</dbReference>
<dbReference type="GO" id="GO:0016791">
    <property type="term" value="F:phosphatase activity"/>
    <property type="evidence" value="ECO:0007669"/>
    <property type="project" value="TreeGrafter"/>
</dbReference>
<dbReference type="InterPro" id="IPR029052">
    <property type="entry name" value="Metallo-depent_PP-like"/>
</dbReference>
<dbReference type="InterPro" id="IPR050126">
    <property type="entry name" value="Ap4A_hydrolase"/>
</dbReference>
<gene>
    <name evidence="3" type="ORF">SCHPADRAFT_849795</name>
</gene>
<keyword evidence="4" id="KW-1185">Reference proteome</keyword>
<dbReference type="OrthoDB" id="10267127at2759"/>
<dbReference type="PANTHER" id="PTHR42850:SF4">
    <property type="entry name" value="ZINC-DEPENDENT ENDOPOLYPHOSPHATASE"/>
    <property type="match status" value="1"/>
</dbReference>
<dbReference type="InParanoid" id="A0A0H2RTC4"/>
<evidence type="ECO:0000256" key="1">
    <source>
        <dbReference type="SAM" id="Phobius"/>
    </source>
</evidence>
<keyword evidence="1" id="KW-0472">Membrane</keyword>
<dbReference type="Pfam" id="PF00149">
    <property type="entry name" value="Metallophos"/>
    <property type="match status" value="1"/>
</dbReference>
<keyword evidence="1" id="KW-1133">Transmembrane helix</keyword>
<feature type="domain" description="Calcineurin-like phosphoesterase" evidence="2">
    <location>
        <begin position="81"/>
        <end position="215"/>
    </location>
</feature>
<dbReference type="Proteomes" id="UP000053477">
    <property type="component" value="Unassembled WGS sequence"/>
</dbReference>
<accession>A0A0H2RTC4</accession>
<evidence type="ECO:0000313" key="4">
    <source>
        <dbReference type="Proteomes" id="UP000053477"/>
    </source>
</evidence>
<evidence type="ECO:0000313" key="3">
    <source>
        <dbReference type="EMBL" id="KLO15265.1"/>
    </source>
</evidence>
<dbReference type="AlphaFoldDB" id="A0A0H2RTC4"/>
<evidence type="ECO:0000259" key="2">
    <source>
        <dbReference type="Pfam" id="PF00149"/>
    </source>
</evidence>
<dbReference type="GO" id="GO:0000298">
    <property type="term" value="F:endopolyphosphatase activity"/>
    <property type="evidence" value="ECO:0007669"/>
    <property type="project" value="TreeGrafter"/>
</dbReference>
<proteinExistence type="predicted"/>
<dbReference type="STRING" id="27342.A0A0H2RTC4"/>
<reference evidence="3 4" key="1">
    <citation type="submission" date="2015-04" db="EMBL/GenBank/DDBJ databases">
        <title>Complete genome sequence of Schizopora paradoxa KUC8140, a cosmopolitan wood degrader in East Asia.</title>
        <authorList>
            <consortium name="DOE Joint Genome Institute"/>
            <person name="Min B."/>
            <person name="Park H."/>
            <person name="Jang Y."/>
            <person name="Kim J.-J."/>
            <person name="Kim K.H."/>
            <person name="Pangilinan J."/>
            <person name="Lipzen A."/>
            <person name="Riley R."/>
            <person name="Grigoriev I.V."/>
            <person name="Spatafora J.W."/>
            <person name="Choi I.-G."/>
        </authorList>
    </citation>
    <scope>NUCLEOTIDE SEQUENCE [LARGE SCALE GENOMIC DNA]</scope>
    <source>
        <strain evidence="3 4">KUC8140</strain>
    </source>
</reference>
<keyword evidence="1" id="KW-0812">Transmembrane</keyword>
<dbReference type="InterPro" id="IPR004843">
    <property type="entry name" value="Calcineurin-like_PHP"/>
</dbReference>
<protein>
    <submittedName>
        <fullName evidence="3">Metallo-dependent phosphatase</fullName>
    </submittedName>
</protein>
<dbReference type="Gene3D" id="3.60.21.10">
    <property type="match status" value="1"/>
</dbReference>
<organism evidence="3 4">
    <name type="scientific">Schizopora paradoxa</name>
    <dbReference type="NCBI Taxonomy" id="27342"/>
    <lineage>
        <taxon>Eukaryota</taxon>
        <taxon>Fungi</taxon>
        <taxon>Dikarya</taxon>
        <taxon>Basidiomycota</taxon>
        <taxon>Agaricomycotina</taxon>
        <taxon>Agaricomycetes</taxon>
        <taxon>Hymenochaetales</taxon>
        <taxon>Schizoporaceae</taxon>
        <taxon>Schizopora</taxon>
    </lineage>
</organism>
<feature type="transmembrane region" description="Helical" evidence="1">
    <location>
        <begin position="14"/>
        <end position="32"/>
    </location>
</feature>